<dbReference type="CDD" id="cd01650">
    <property type="entry name" value="RT_nLTR_like"/>
    <property type="match status" value="1"/>
</dbReference>
<dbReference type="AlphaFoldDB" id="A0A2S2PKY3"/>
<dbReference type="GO" id="GO:0003824">
    <property type="term" value="F:catalytic activity"/>
    <property type="evidence" value="ECO:0007669"/>
    <property type="project" value="InterPro"/>
</dbReference>
<name>A0A2S2PKY3_SCHGA</name>
<reference evidence="2" key="1">
    <citation type="submission" date="2018-04" db="EMBL/GenBank/DDBJ databases">
        <title>Transcriptome of Schizaphis graminum biotype I.</title>
        <authorList>
            <person name="Scully E.D."/>
            <person name="Geib S.M."/>
            <person name="Palmer N.A."/>
            <person name="Koch K."/>
            <person name="Bradshaw J."/>
            <person name="Heng-Moss T."/>
            <person name="Sarath G."/>
        </authorList>
    </citation>
    <scope>NUCLEOTIDE SEQUENCE</scope>
</reference>
<dbReference type="EMBL" id="GGMR01017503">
    <property type="protein sequence ID" value="MBY30122.1"/>
    <property type="molecule type" value="Transcribed_RNA"/>
</dbReference>
<evidence type="ECO:0000259" key="1">
    <source>
        <dbReference type="PROSITE" id="PS50878"/>
    </source>
</evidence>
<gene>
    <name evidence="2" type="primary">PO11_6</name>
    <name evidence="2" type="ORF">g.159222</name>
</gene>
<feature type="domain" description="Reverse transcriptase" evidence="1">
    <location>
        <begin position="393"/>
        <end position="566"/>
    </location>
</feature>
<dbReference type="InterPro" id="IPR036691">
    <property type="entry name" value="Endo/exonu/phosph_ase_sf"/>
</dbReference>
<protein>
    <submittedName>
        <fullName evidence="2">Retrovirus-related Pol polyprotein from type-1 retrotransposable element R1</fullName>
    </submittedName>
</protein>
<accession>A0A2S2PKY3</accession>
<dbReference type="SUPFAM" id="SSF56219">
    <property type="entry name" value="DNase I-like"/>
    <property type="match status" value="1"/>
</dbReference>
<dbReference type="Gene3D" id="3.60.10.10">
    <property type="entry name" value="Endonuclease/exonuclease/phosphatase"/>
    <property type="match status" value="1"/>
</dbReference>
<proteinExistence type="predicted"/>
<dbReference type="InterPro" id="IPR000477">
    <property type="entry name" value="RT_dom"/>
</dbReference>
<sequence length="566" mass="63344">MVVFSCYWRPGTTLGEYEAFLGDLDQAIRSMGEVRLVVGGDFNAWNVEWGSRCNNPRGELLADLVASLSLTLANTGDTPTFVRGEATSVIDVTFSKGVEIHGWTVLDEINLSDHAYVTFSIDSLPVDPHPGWPQAAAAGRVNPGWALKKFNIEAFYNNARRLSLPRTRFGANEALHAAEELDKYIADACDASMPLRTPCPRSRKPVFWWNDHIAELRVKTLSLRMAYHSALRRLGNDGAATARAVFSTARKDLRREIRRAKEQSWKELCNQVESDPWGRPYKLIMRKFGDVSTRLASKSRELAISDHLFPEAPVINWDLMPRPEVRNIFEPFDPNSDDLVFDTIIPEFRVNDLLKATKKMSSGKAGGPSGIPNEIFKRIIHARPSSTLNVYNKCLTSLTFPACWKKASLVLLHKGPGKPVEAPSSFRPICLLDTPGKVLERLLLQRLDEHLDSRYAGRAPNQFGFRRGISTESAVEVVTNLAKFAAEGNHRQVELCVLVTLDVKNAFNSLRWPVIDEALREKDTPEYLVRMIRSWLSDRELLVGENRVPKAVTCGVPQGSVLGPTI</sequence>
<dbReference type="PROSITE" id="PS50878">
    <property type="entry name" value="RT_POL"/>
    <property type="match status" value="1"/>
</dbReference>
<dbReference type="Pfam" id="PF00078">
    <property type="entry name" value="RVT_1"/>
    <property type="match status" value="1"/>
</dbReference>
<dbReference type="PANTHER" id="PTHR19446">
    <property type="entry name" value="REVERSE TRANSCRIPTASES"/>
    <property type="match status" value="1"/>
</dbReference>
<dbReference type="InterPro" id="IPR005135">
    <property type="entry name" value="Endo/exonuclease/phosphatase"/>
</dbReference>
<organism evidence="2">
    <name type="scientific">Schizaphis graminum</name>
    <name type="common">Green bug aphid</name>
    <dbReference type="NCBI Taxonomy" id="13262"/>
    <lineage>
        <taxon>Eukaryota</taxon>
        <taxon>Metazoa</taxon>
        <taxon>Ecdysozoa</taxon>
        <taxon>Arthropoda</taxon>
        <taxon>Hexapoda</taxon>
        <taxon>Insecta</taxon>
        <taxon>Pterygota</taxon>
        <taxon>Neoptera</taxon>
        <taxon>Paraneoptera</taxon>
        <taxon>Hemiptera</taxon>
        <taxon>Sternorrhyncha</taxon>
        <taxon>Aphidomorpha</taxon>
        <taxon>Aphidoidea</taxon>
        <taxon>Aphididae</taxon>
        <taxon>Aphidini</taxon>
        <taxon>Schizaphis</taxon>
    </lineage>
</organism>
<dbReference type="Pfam" id="PF14529">
    <property type="entry name" value="Exo_endo_phos_2"/>
    <property type="match status" value="1"/>
</dbReference>
<evidence type="ECO:0000313" key="2">
    <source>
        <dbReference type="EMBL" id="MBY30122.1"/>
    </source>
</evidence>